<accession>A0A8F5VNC2</accession>
<dbReference type="EMBL" id="CP077107">
    <property type="protein sequence ID" value="QXO94640.1"/>
    <property type="molecule type" value="Genomic_DNA"/>
</dbReference>
<reference evidence="1 2" key="1">
    <citation type="submission" date="2021-06" db="EMBL/GenBank/DDBJ databases">
        <title>Complete genome sequence of the secondary alcohol utilizing methanogen Methanospirillum hungatei strain GP1.</title>
        <authorList>
            <person name="Day L.A."/>
            <person name="Costa K.C."/>
        </authorList>
    </citation>
    <scope>NUCLEOTIDE SEQUENCE [LARGE SCALE GENOMIC DNA]</scope>
    <source>
        <strain evidence="1 2">GP1</strain>
    </source>
</reference>
<dbReference type="AlphaFoldDB" id="A0A8F5VNC2"/>
<proteinExistence type="predicted"/>
<protein>
    <submittedName>
        <fullName evidence="1">Uncharacterized protein</fullName>
    </submittedName>
</protein>
<dbReference type="Proteomes" id="UP000694228">
    <property type="component" value="Chromosome"/>
</dbReference>
<sequence>MNQRIGRNQEASHTSDKALCAFGLSHRIDSSRQYINLQTYIINDLIYYLQ</sequence>
<name>A0A8F5VNC2_METHU</name>
<evidence type="ECO:0000313" key="2">
    <source>
        <dbReference type="Proteomes" id="UP000694228"/>
    </source>
</evidence>
<gene>
    <name evidence="1" type="ORF">KSK55_15225</name>
</gene>
<organism evidence="1 2">
    <name type="scientific">Methanospirillum hungatei</name>
    <dbReference type="NCBI Taxonomy" id="2203"/>
    <lineage>
        <taxon>Archaea</taxon>
        <taxon>Methanobacteriati</taxon>
        <taxon>Methanobacteriota</taxon>
        <taxon>Stenosarchaea group</taxon>
        <taxon>Methanomicrobia</taxon>
        <taxon>Methanomicrobiales</taxon>
        <taxon>Methanospirillaceae</taxon>
        <taxon>Methanospirillum</taxon>
    </lineage>
</organism>
<evidence type="ECO:0000313" key="1">
    <source>
        <dbReference type="EMBL" id="QXO94640.1"/>
    </source>
</evidence>